<evidence type="ECO:0000256" key="1">
    <source>
        <dbReference type="SAM" id="MobiDB-lite"/>
    </source>
</evidence>
<dbReference type="PROSITE" id="PS51782">
    <property type="entry name" value="LYSM"/>
    <property type="match status" value="1"/>
</dbReference>
<evidence type="ECO:0000259" key="2">
    <source>
        <dbReference type="PROSITE" id="PS51782"/>
    </source>
</evidence>
<feature type="compositionally biased region" description="Low complexity" evidence="1">
    <location>
        <begin position="323"/>
        <end position="348"/>
    </location>
</feature>
<dbReference type="Proteomes" id="UP000476055">
    <property type="component" value="Unassembled WGS sequence"/>
</dbReference>
<sequence length="400" mass="45028">MITDRNGMGGVFCMELPKNITQIGEADKHCRVYVEDYVVSYIKQMNGMAQNKDIAIALYGRRTTENGVAYLFAYGSAKLNFLQKPIRHLSQAQEQEIEKLRKKYFPEMTFLGYQILNGEMVEGFRICEQEICRYVAGYAQFYEKNDSMLAYMLENRGEEAEPEKLDQEKYEVVKKRQEERRQRQESGHAGRVEYTGRAEHRDNIIPMPTEGLRRMKMAATGVFVLLCVMALALMRQENTGESLEETARQAMSSLMEQKLPDAVEEQNQVSTLVAEDKLEAALRRENNAMAENATATAETTVPETMETEAAVENTTEVTEEPQPEVTPTSEPTPEVTVESETPQTQAAVAQPTAYTIKKGDTLIGISLRNYGSNTKVSEICALNGITDPDDIKIGQEILLP</sequence>
<reference evidence="3 4" key="1">
    <citation type="submission" date="2019-08" db="EMBL/GenBank/DDBJ databases">
        <title>In-depth cultivation of the pig gut microbiome towards novel bacterial diversity and tailored functional studies.</title>
        <authorList>
            <person name="Wylensek D."/>
            <person name="Hitch T.C.A."/>
            <person name="Clavel T."/>
        </authorList>
    </citation>
    <scope>NUCLEOTIDE SEQUENCE [LARGE SCALE GENOMIC DNA]</scope>
    <source>
        <strain evidence="3 4">WCA3-601-WT-6H</strain>
    </source>
</reference>
<dbReference type="SMART" id="SM00257">
    <property type="entry name" value="LysM"/>
    <property type="match status" value="1"/>
</dbReference>
<dbReference type="InterPro" id="IPR036779">
    <property type="entry name" value="LysM_dom_sf"/>
</dbReference>
<dbReference type="Gene3D" id="3.10.350.10">
    <property type="entry name" value="LysM domain"/>
    <property type="match status" value="1"/>
</dbReference>
<accession>A0A6L5YKH9</accession>
<organism evidence="3 4">
    <name type="scientific">Waltera intestinalis</name>
    <dbReference type="NCBI Taxonomy" id="2606635"/>
    <lineage>
        <taxon>Bacteria</taxon>
        <taxon>Bacillati</taxon>
        <taxon>Bacillota</taxon>
        <taxon>Clostridia</taxon>
        <taxon>Lachnospirales</taxon>
        <taxon>Lachnospiraceae</taxon>
        <taxon>Waltera</taxon>
    </lineage>
</organism>
<dbReference type="EMBL" id="VUMU01000007">
    <property type="protein sequence ID" value="MST58157.1"/>
    <property type="molecule type" value="Genomic_DNA"/>
</dbReference>
<feature type="region of interest" description="Disordered" evidence="1">
    <location>
        <begin position="290"/>
        <end position="348"/>
    </location>
</feature>
<comment type="caution">
    <text evidence="3">The sequence shown here is derived from an EMBL/GenBank/DDBJ whole genome shotgun (WGS) entry which is preliminary data.</text>
</comment>
<evidence type="ECO:0000313" key="4">
    <source>
        <dbReference type="Proteomes" id="UP000476055"/>
    </source>
</evidence>
<dbReference type="CDD" id="cd00118">
    <property type="entry name" value="LysM"/>
    <property type="match status" value="1"/>
</dbReference>
<evidence type="ECO:0000313" key="3">
    <source>
        <dbReference type="EMBL" id="MST58157.1"/>
    </source>
</evidence>
<proteinExistence type="predicted"/>
<protein>
    <submittedName>
        <fullName evidence="3">LysM peptidoglycan-binding domain-containing protein</fullName>
    </submittedName>
</protein>
<name>A0A6L5YKH9_9FIRM</name>
<gene>
    <name evidence="3" type="ORF">FYJ59_07885</name>
</gene>
<keyword evidence="4" id="KW-1185">Reference proteome</keyword>
<dbReference type="InterPro" id="IPR018392">
    <property type="entry name" value="LysM"/>
</dbReference>
<feature type="compositionally biased region" description="Low complexity" evidence="1">
    <location>
        <begin position="290"/>
        <end position="316"/>
    </location>
</feature>
<dbReference type="Pfam" id="PF01476">
    <property type="entry name" value="LysM"/>
    <property type="match status" value="1"/>
</dbReference>
<dbReference type="SUPFAM" id="SSF54106">
    <property type="entry name" value="LysM domain"/>
    <property type="match status" value="1"/>
</dbReference>
<dbReference type="AlphaFoldDB" id="A0A6L5YKH9"/>
<feature type="domain" description="LysM" evidence="2">
    <location>
        <begin position="352"/>
        <end position="399"/>
    </location>
</feature>